<feature type="chain" id="PRO_5002886650" evidence="1">
    <location>
        <begin position="39"/>
        <end position="746"/>
    </location>
</feature>
<keyword evidence="1" id="KW-0732">Signal</keyword>
<organism evidence="2 3">
    <name type="scientific">Geotalea daltonii (strain DSM 22248 / JCM 15807 / FRC-32)</name>
    <name type="common">Geobacter daltonii</name>
    <dbReference type="NCBI Taxonomy" id="316067"/>
    <lineage>
        <taxon>Bacteria</taxon>
        <taxon>Pseudomonadati</taxon>
        <taxon>Thermodesulfobacteriota</taxon>
        <taxon>Desulfuromonadia</taxon>
        <taxon>Geobacterales</taxon>
        <taxon>Geobacteraceae</taxon>
        <taxon>Geotalea</taxon>
    </lineage>
</organism>
<dbReference type="HOGENOM" id="CLU_371222_0_0_7"/>
<feature type="signal peptide" evidence="1">
    <location>
        <begin position="1"/>
        <end position="38"/>
    </location>
</feature>
<reference evidence="2 3" key="1">
    <citation type="submission" date="2009-01" db="EMBL/GenBank/DDBJ databases">
        <title>Complete sequence of Geobacter sp. FRC-32.</title>
        <authorList>
            <consortium name="US DOE Joint Genome Institute"/>
            <person name="Lucas S."/>
            <person name="Copeland A."/>
            <person name="Lapidus A."/>
            <person name="Glavina del Rio T."/>
            <person name="Dalin E."/>
            <person name="Tice H."/>
            <person name="Bruce D."/>
            <person name="Goodwin L."/>
            <person name="Pitluck S."/>
            <person name="Saunders E."/>
            <person name="Brettin T."/>
            <person name="Detter J.C."/>
            <person name="Han C."/>
            <person name="Larimer F."/>
            <person name="Land M."/>
            <person name="Hauser L."/>
            <person name="Kyrpides N."/>
            <person name="Ovchinnikova G."/>
            <person name="Kostka J."/>
            <person name="Richardson P."/>
        </authorList>
    </citation>
    <scope>NUCLEOTIDE SEQUENCE [LARGE SCALE GENOMIC DNA]</scope>
    <source>
        <strain evidence="3">DSM 22248 / JCM 15807 / FRC-32</strain>
    </source>
</reference>
<proteinExistence type="predicted"/>
<dbReference type="KEGG" id="geo:Geob_1433"/>
<gene>
    <name evidence="2" type="ordered locus">Geob_1433</name>
</gene>
<protein>
    <submittedName>
        <fullName evidence="2">Uncharacterized protein</fullName>
    </submittedName>
</protein>
<dbReference type="EMBL" id="CP001390">
    <property type="protein sequence ID" value="ACM19793.1"/>
    <property type="molecule type" value="Genomic_DNA"/>
</dbReference>
<evidence type="ECO:0000313" key="3">
    <source>
        <dbReference type="Proteomes" id="UP000007721"/>
    </source>
</evidence>
<sequence length="746" mass="84038">MKSMSYKNLLNRVKFCRLRLVLGLLLASSSVSLPMAQAALVGEAELGYVDYRADVNGARSVDASAFRQRYSLLYSKSDVLANGRLGKYRFSLGYEWAAVDSKIKEYSGVQTSVESSSVSAGHLLFRGDVILSPQQLPIKLRAFSHDLKRASFSTIGYYGASNLIEPGITNSIFGGTNIQSGVYAEVGLKETMSQGGASFFARMPRLYIDYRDNIIKDLDSLSPTDSRMKKLSFVSLNKKDNWFHVRTINYTDYLRSTNDYNETQVILGTIDQHMDRKWVDFSNWIKLSADGQFIKHTEYNDNYESYELNLFGIASRSRWEARSFNTFRRTLDLSGLTYDTKIPLYVTGYAGPDTDWRVRVSTEQSKVSLIQDYDTSDTLVSYRINTFKREAFTLAHTGAIESYEHTDIGKTLSLDARVEIASSRRFSTKLGIIGSYNITSAKNQPINASENSSMTQVFDLKGVYTPTNSWKFELEENVTIGSGNSSDDLTTQSYNTQSSSVGTGVSSFNVPDDSYTRYRTMVKADWQPAARLKVGFTVTDDLLQAKGKKTEHGTEYANTIDFTDKRLTARLTTRYTTSTLSSGSLSGFSSNGHISYSPDRSLDNSVSYYYGNINDRDGSKYSSFTLRQSANYFLYTDYGISRRILELNQGLEYEGQSYSTGLRRTTKSLIGGFRYYPISRLFLAGRAKYSLLTYETQTNATQSIYNATIGMNFNLIQATIDYSLGRQNGNGNRFERRFEANLKKVF</sequence>
<evidence type="ECO:0000313" key="2">
    <source>
        <dbReference type="EMBL" id="ACM19793.1"/>
    </source>
</evidence>
<dbReference type="STRING" id="316067.Geob_1433"/>
<accession>B9M538</accession>
<dbReference type="RefSeq" id="WP_012646522.1">
    <property type="nucleotide sequence ID" value="NC_011979.1"/>
</dbReference>
<dbReference type="AlphaFoldDB" id="B9M538"/>
<keyword evidence="3" id="KW-1185">Reference proteome</keyword>
<dbReference type="Proteomes" id="UP000007721">
    <property type="component" value="Chromosome"/>
</dbReference>
<dbReference type="OrthoDB" id="5392943at2"/>
<name>B9M538_GEODF</name>
<evidence type="ECO:0000256" key="1">
    <source>
        <dbReference type="SAM" id="SignalP"/>
    </source>
</evidence>